<accession>A0ABV3DHA4</accession>
<evidence type="ECO:0000313" key="2">
    <source>
        <dbReference type="EMBL" id="MEU8135134.1"/>
    </source>
</evidence>
<evidence type="ECO:0000313" key="3">
    <source>
        <dbReference type="Proteomes" id="UP001551482"/>
    </source>
</evidence>
<name>A0ABV3DHA4_9ACTN</name>
<dbReference type="RefSeq" id="WP_358354506.1">
    <property type="nucleotide sequence ID" value="NZ_JBEZFP010000037.1"/>
</dbReference>
<organism evidence="2 3">
    <name type="scientific">Streptodolium elevatio</name>
    <dbReference type="NCBI Taxonomy" id="3157996"/>
    <lineage>
        <taxon>Bacteria</taxon>
        <taxon>Bacillati</taxon>
        <taxon>Actinomycetota</taxon>
        <taxon>Actinomycetes</taxon>
        <taxon>Kitasatosporales</taxon>
        <taxon>Streptomycetaceae</taxon>
        <taxon>Streptodolium</taxon>
    </lineage>
</organism>
<evidence type="ECO:0008006" key="4">
    <source>
        <dbReference type="Google" id="ProtNLM"/>
    </source>
</evidence>
<dbReference type="Proteomes" id="UP001551482">
    <property type="component" value="Unassembled WGS sequence"/>
</dbReference>
<keyword evidence="3" id="KW-1185">Reference proteome</keyword>
<gene>
    <name evidence="2" type="ORF">AB0C36_16650</name>
</gene>
<sequence>MVWGMYDPVDELRGLGVHVRRTDLRTAWAIWVPDKSAVVVAAGLTRVQERCILAHQVQHLITPEPPYADAGADAVERERLADLGAAERLVDGRSVRKLLTVAPGADRAAEALGVTRRVLDTWLHAHYRSKGEPTPWPAAERDPRCAVATLRP</sequence>
<evidence type="ECO:0000256" key="1">
    <source>
        <dbReference type="SAM" id="MobiDB-lite"/>
    </source>
</evidence>
<reference evidence="2 3" key="1">
    <citation type="submission" date="2024-06" db="EMBL/GenBank/DDBJ databases">
        <title>The Natural Products Discovery Center: Release of the First 8490 Sequenced Strains for Exploring Actinobacteria Biosynthetic Diversity.</title>
        <authorList>
            <person name="Kalkreuter E."/>
            <person name="Kautsar S.A."/>
            <person name="Yang D."/>
            <person name="Bader C.D."/>
            <person name="Teijaro C.N."/>
            <person name="Fluegel L."/>
            <person name="Davis C.M."/>
            <person name="Simpson J.R."/>
            <person name="Lauterbach L."/>
            <person name="Steele A.D."/>
            <person name="Gui C."/>
            <person name="Meng S."/>
            <person name="Li G."/>
            <person name="Viehrig K."/>
            <person name="Ye F."/>
            <person name="Su P."/>
            <person name="Kiefer A.F."/>
            <person name="Nichols A."/>
            <person name="Cepeda A.J."/>
            <person name="Yan W."/>
            <person name="Fan B."/>
            <person name="Jiang Y."/>
            <person name="Adhikari A."/>
            <person name="Zheng C.-J."/>
            <person name="Schuster L."/>
            <person name="Cowan T.M."/>
            <person name="Smanski M.J."/>
            <person name="Chevrette M.G."/>
            <person name="De Carvalho L.P.S."/>
            <person name="Shen B."/>
        </authorList>
    </citation>
    <scope>NUCLEOTIDE SEQUENCE [LARGE SCALE GENOMIC DNA]</scope>
    <source>
        <strain evidence="2 3">NPDC048946</strain>
    </source>
</reference>
<comment type="caution">
    <text evidence="2">The sequence shown here is derived from an EMBL/GenBank/DDBJ whole genome shotgun (WGS) entry which is preliminary data.</text>
</comment>
<protein>
    <recommendedName>
        <fullName evidence="4">IrrE N-terminal-like domain-containing protein</fullName>
    </recommendedName>
</protein>
<feature type="region of interest" description="Disordered" evidence="1">
    <location>
        <begin position="130"/>
        <end position="152"/>
    </location>
</feature>
<proteinExistence type="predicted"/>
<dbReference type="EMBL" id="JBEZFP010000037">
    <property type="protein sequence ID" value="MEU8135134.1"/>
    <property type="molecule type" value="Genomic_DNA"/>
</dbReference>